<name>A0A8H7A8T9_9EURO</name>
<protein>
    <submittedName>
        <fullName evidence="1">Uncharacterized protein</fullName>
    </submittedName>
</protein>
<gene>
    <name evidence="1" type="ORF">GJ744_005179</name>
</gene>
<organism evidence="1 2">
    <name type="scientific">Endocarpon pusillum</name>
    <dbReference type="NCBI Taxonomy" id="364733"/>
    <lineage>
        <taxon>Eukaryota</taxon>
        <taxon>Fungi</taxon>
        <taxon>Dikarya</taxon>
        <taxon>Ascomycota</taxon>
        <taxon>Pezizomycotina</taxon>
        <taxon>Eurotiomycetes</taxon>
        <taxon>Chaetothyriomycetidae</taxon>
        <taxon>Verrucariales</taxon>
        <taxon>Verrucariaceae</taxon>
        <taxon>Endocarpon</taxon>
    </lineage>
</organism>
<accession>A0A8H7A8T9</accession>
<dbReference type="OrthoDB" id="5374070at2759"/>
<evidence type="ECO:0000313" key="2">
    <source>
        <dbReference type="Proteomes" id="UP000606974"/>
    </source>
</evidence>
<dbReference type="Proteomes" id="UP000606974">
    <property type="component" value="Unassembled WGS sequence"/>
</dbReference>
<dbReference type="AlphaFoldDB" id="A0A8H7A8T9"/>
<reference evidence="1" key="1">
    <citation type="submission" date="2020-02" db="EMBL/GenBank/DDBJ databases">
        <authorList>
            <person name="Palmer J.M."/>
        </authorList>
    </citation>
    <scope>NUCLEOTIDE SEQUENCE</scope>
    <source>
        <strain evidence="1">EPUS1.4</strain>
        <tissue evidence="1">Thallus</tissue>
    </source>
</reference>
<dbReference type="EMBL" id="JAACFV010000221">
    <property type="protein sequence ID" value="KAF7502762.1"/>
    <property type="molecule type" value="Genomic_DNA"/>
</dbReference>
<proteinExistence type="predicted"/>
<sequence length="111" mass="12779">MGLPVRRIATFDGPQGPELDLVISVKIEETKEMRAMPAVEVEQRVRQAMGLQYGKAVAFCLQQSSDAQKENWGRLVEFGTWEEKEEAYMKLLAKYHTLVYLPLQKHRNLVD</sequence>
<evidence type="ECO:0000313" key="1">
    <source>
        <dbReference type="EMBL" id="KAF7502762.1"/>
    </source>
</evidence>
<keyword evidence="2" id="KW-1185">Reference proteome</keyword>
<comment type="caution">
    <text evidence="1">The sequence shown here is derived from an EMBL/GenBank/DDBJ whole genome shotgun (WGS) entry which is preliminary data.</text>
</comment>